<proteinExistence type="predicted"/>
<dbReference type="GO" id="GO:0006096">
    <property type="term" value="P:glycolytic process"/>
    <property type="evidence" value="ECO:0007669"/>
    <property type="project" value="InterPro"/>
</dbReference>
<feature type="non-terminal residue" evidence="1">
    <location>
        <position position="1"/>
    </location>
</feature>
<dbReference type="SUPFAM" id="SSF53748">
    <property type="entry name" value="Phosphoglycerate kinase"/>
    <property type="match status" value="1"/>
</dbReference>
<gene>
    <name evidence="1" type="ORF">S03H2_23960</name>
</gene>
<reference evidence="1" key="1">
    <citation type="journal article" date="2014" name="Front. Microbiol.">
        <title>High frequency of phylogenetically diverse reductive dehalogenase-homologous genes in deep subseafloor sedimentary metagenomes.</title>
        <authorList>
            <person name="Kawai M."/>
            <person name="Futagami T."/>
            <person name="Toyoda A."/>
            <person name="Takaki Y."/>
            <person name="Nishi S."/>
            <person name="Hori S."/>
            <person name="Arai W."/>
            <person name="Tsubouchi T."/>
            <person name="Morono Y."/>
            <person name="Uchiyama I."/>
            <person name="Ito T."/>
            <person name="Fujiyama A."/>
            <person name="Inagaki F."/>
            <person name="Takami H."/>
        </authorList>
    </citation>
    <scope>NUCLEOTIDE SEQUENCE</scope>
    <source>
        <strain evidence="1">Expedition CK06-06</strain>
    </source>
</reference>
<dbReference type="EMBL" id="BARU01013190">
    <property type="protein sequence ID" value="GAH33939.1"/>
    <property type="molecule type" value="Genomic_DNA"/>
</dbReference>
<dbReference type="GO" id="GO:0004618">
    <property type="term" value="F:phosphoglycerate kinase activity"/>
    <property type="evidence" value="ECO:0007669"/>
    <property type="project" value="InterPro"/>
</dbReference>
<protein>
    <submittedName>
        <fullName evidence="1">Uncharacterized protein</fullName>
    </submittedName>
</protein>
<name>X1FX83_9ZZZZ</name>
<comment type="caution">
    <text evidence="1">The sequence shown here is derived from an EMBL/GenBank/DDBJ whole genome shotgun (WGS) entry which is preliminary data.</text>
</comment>
<dbReference type="InterPro" id="IPR036043">
    <property type="entry name" value="Phosphoglycerate_kinase_sf"/>
</dbReference>
<dbReference type="AlphaFoldDB" id="X1FX83"/>
<sequence length="40" mass="4227">DGTKAMVKAMAEASEQKNALTVIGGGEMGLAAEICIFWHF</sequence>
<organism evidence="1">
    <name type="scientific">marine sediment metagenome</name>
    <dbReference type="NCBI Taxonomy" id="412755"/>
    <lineage>
        <taxon>unclassified sequences</taxon>
        <taxon>metagenomes</taxon>
        <taxon>ecological metagenomes</taxon>
    </lineage>
</organism>
<evidence type="ECO:0000313" key="1">
    <source>
        <dbReference type="EMBL" id="GAH33939.1"/>
    </source>
</evidence>
<accession>X1FX83</accession>